<evidence type="ECO:0000313" key="1">
    <source>
        <dbReference type="EMBL" id="ANE05346.1"/>
    </source>
</evidence>
<accession>A0A172QXH6</accession>
<dbReference type="OrthoDB" id="4774928at2"/>
<dbReference type="STRING" id="1652495.ccrud_08400"/>
<dbReference type="Proteomes" id="UP000076929">
    <property type="component" value="Chromosome"/>
</dbReference>
<organism evidence="1 2">
    <name type="scientific">Corynebacterium crudilactis</name>
    <dbReference type="NCBI Taxonomy" id="1652495"/>
    <lineage>
        <taxon>Bacteria</taxon>
        <taxon>Bacillati</taxon>
        <taxon>Actinomycetota</taxon>
        <taxon>Actinomycetes</taxon>
        <taxon>Mycobacteriales</taxon>
        <taxon>Corynebacteriaceae</taxon>
        <taxon>Corynebacterium</taxon>
    </lineage>
</organism>
<reference evidence="1 2" key="1">
    <citation type="submission" date="2016-05" db="EMBL/GenBank/DDBJ databases">
        <title>Complete genome sequence of Corynebacterium crudilactis, a new Corynebacterium species isolated from raw cow's milk.</title>
        <authorList>
            <person name="Christian R."/>
            <person name="Zimmermann J."/>
            <person name="Lipski A."/>
            <person name="Kalinowski J."/>
        </authorList>
    </citation>
    <scope>NUCLEOTIDE SEQUENCE [LARGE SCALE GENOMIC DNA]</scope>
    <source>
        <strain evidence="1 2">JZ16</strain>
    </source>
</reference>
<dbReference type="AlphaFoldDB" id="A0A172QXH6"/>
<sequence>MPGSPALVPQLAPADTAGARLLGAVREVFAAELGNNEHAVELIGSQDAAWFTGHSGSLRAWGAPSVTVAAGYYLPEILQRFALGSFEQRVASVRDHLGELAADTLSVLALDGPTGLTVRAPSALVSGADAADAWCRSVLSGAPREIPTKQMLFDASLREPQLWLELAALVPAVKRAELIDIDDTHGVGRYVARWTF</sequence>
<proteinExistence type="predicted"/>
<protein>
    <submittedName>
        <fullName evidence="1">Uncharacterized protein</fullName>
    </submittedName>
</protein>
<name>A0A172QXH6_9CORY</name>
<dbReference type="KEGG" id="ccjz:ccrud_08400"/>
<dbReference type="EMBL" id="CP015622">
    <property type="protein sequence ID" value="ANE05346.1"/>
    <property type="molecule type" value="Genomic_DNA"/>
</dbReference>
<gene>
    <name evidence="1" type="ORF">ccrud_08400</name>
</gene>
<keyword evidence="2" id="KW-1185">Reference proteome</keyword>
<evidence type="ECO:0000313" key="2">
    <source>
        <dbReference type="Proteomes" id="UP000076929"/>
    </source>
</evidence>